<dbReference type="EMBL" id="CM045763">
    <property type="protein sequence ID" value="KAI8024260.1"/>
    <property type="molecule type" value="Genomic_DNA"/>
</dbReference>
<gene>
    <name evidence="1" type="ORF">LOK49_LG03G00667</name>
</gene>
<sequence length="82" mass="9613">MRRSSKKPSDFLNELPPLPSFNFQLFYAKLRLCEHSGHSSNKESNGAMVKRVPPAKQESIVILKSRLELQRIFFSKRIYFQN</sequence>
<accession>A0ACC0IFS5</accession>
<comment type="caution">
    <text evidence="1">The sequence shown here is derived from an EMBL/GenBank/DDBJ whole genome shotgun (WGS) entry which is preliminary data.</text>
</comment>
<keyword evidence="2" id="KW-1185">Reference proteome</keyword>
<reference evidence="1 2" key="1">
    <citation type="journal article" date="2022" name="Plant J.">
        <title>Chromosome-level genome of Camellia lanceoleosa provides a valuable resource for understanding genome evolution and self-incompatibility.</title>
        <authorList>
            <person name="Gong W."/>
            <person name="Xiao S."/>
            <person name="Wang L."/>
            <person name="Liao Z."/>
            <person name="Chang Y."/>
            <person name="Mo W."/>
            <person name="Hu G."/>
            <person name="Li W."/>
            <person name="Zhao G."/>
            <person name="Zhu H."/>
            <person name="Hu X."/>
            <person name="Ji K."/>
            <person name="Xiang X."/>
            <person name="Song Q."/>
            <person name="Yuan D."/>
            <person name="Jin S."/>
            <person name="Zhang L."/>
        </authorList>
    </citation>
    <scope>NUCLEOTIDE SEQUENCE [LARGE SCALE GENOMIC DNA]</scope>
    <source>
        <strain evidence="1">SQ_2022a</strain>
    </source>
</reference>
<proteinExistence type="predicted"/>
<protein>
    <submittedName>
        <fullName evidence="1">Uncharacterized protein</fullName>
    </submittedName>
</protein>
<evidence type="ECO:0000313" key="2">
    <source>
        <dbReference type="Proteomes" id="UP001060215"/>
    </source>
</evidence>
<evidence type="ECO:0000313" key="1">
    <source>
        <dbReference type="EMBL" id="KAI8024260.1"/>
    </source>
</evidence>
<name>A0ACC0IFS5_9ERIC</name>
<dbReference type="Proteomes" id="UP001060215">
    <property type="component" value="Chromosome 6"/>
</dbReference>
<organism evidence="1 2">
    <name type="scientific">Camellia lanceoleosa</name>
    <dbReference type="NCBI Taxonomy" id="1840588"/>
    <lineage>
        <taxon>Eukaryota</taxon>
        <taxon>Viridiplantae</taxon>
        <taxon>Streptophyta</taxon>
        <taxon>Embryophyta</taxon>
        <taxon>Tracheophyta</taxon>
        <taxon>Spermatophyta</taxon>
        <taxon>Magnoliopsida</taxon>
        <taxon>eudicotyledons</taxon>
        <taxon>Gunneridae</taxon>
        <taxon>Pentapetalae</taxon>
        <taxon>asterids</taxon>
        <taxon>Ericales</taxon>
        <taxon>Theaceae</taxon>
        <taxon>Camellia</taxon>
    </lineage>
</organism>